<evidence type="ECO:0000256" key="2">
    <source>
        <dbReference type="ARBA" id="ARBA00022737"/>
    </source>
</evidence>
<dbReference type="InterPro" id="IPR000742">
    <property type="entry name" value="EGF"/>
</dbReference>
<evidence type="ECO:0000256" key="3">
    <source>
        <dbReference type="ARBA" id="ARBA00023157"/>
    </source>
</evidence>
<evidence type="ECO:0000256" key="1">
    <source>
        <dbReference type="ARBA" id="ARBA00022729"/>
    </source>
</evidence>
<keyword evidence="2" id="KW-0677">Repeat</keyword>
<evidence type="ECO:0000256" key="4">
    <source>
        <dbReference type="PROSITE-ProRule" id="PRU00302"/>
    </source>
</evidence>
<dbReference type="InterPro" id="IPR000436">
    <property type="entry name" value="Sushi_SCR_CCP_dom"/>
</dbReference>
<comment type="caution">
    <text evidence="7">The sequence shown here is derived from an EMBL/GenBank/DDBJ whole genome shotgun (WGS) entry which is preliminary data.</text>
</comment>
<dbReference type="EMBL" id="VSWD01000006">
    <property type="protein sequence ID" value="KAK3099757.1"/>
    <property type="molecule type" value="Genomic_DNA"/>
</dbReference>
<feature type="domain" description="Sushi" evidence="6">
    <location>
        <begin position="108"/>
        <end position="162"/>
    </location>
</feature>
<gene>
    <name evidence="7" type="ORF">FSP39_009175</name>
</gene>
<dbReference type="SMART" id="SM00181">
    <property type="entry name" value="EGF"/>
    <property type="match status" value="2"/>
</dbReference>
<dbReference type="InterPro" id="IPR051277">
    <property type="entry name" value="SEZ6_CSMD_C4BPB_Regulators"/>
</dbReference>
<dbReference type="SUPFAM" id="SSF57196">
    <property type="entry name" value="EGF/Laminin"/>
    <property type="match status" value="2"/>
</dbReference>
<dbReference type="AlphaFoldDB" id="A0AA89C565"/>
<comment type="caution">
    <text evidence="4">Lacks conserved residue(s) required for the propagation of feature annotation.</text>
</comment>
<dbReference type="GO" id="GO:0005509">
    <property type="term" value="F:calcium ion binding"/>
    <property type="evidence" value="ECO:0007669"/>
    <property type="project" value="InterPro"/>
</dbReference>
<dbReference type="PROSITE" id="PS01186">
    <property type="entry name" value="EGF_2"/>
    <property type="match status" value="1"/>
</dbReference>
<dbReference type="PROSITE" id="PS50923">
    <property type="entry name" value="SUSHI"/>
    <property type="match status" value="2"/>
</dbReference>
<dbReference type="PANTHER" id="PTHR45656:SF4">
    <property type="entry name" value="PROTEIN CBR-CLEC-78"/>
    <property type="match status" value="1"/>
</dbReference>
<reference evidence="7" key="1">
    <citation type="submission" date="2019-08" db="EMBL/GenBank/DDBJ databases">
        <title>The improved chromosome-level genome for the pearl oyster Pinctada fucata martensii using PacBio sequencing and Hi-C.</title>
        <authorList>
            <person name="Zheng Z."/>
        </authorList>
    </citation>
    <scope>NUCLEOTIDE SEQUENCE</scope>
    <source>
        <strain evidence="7">ZZ-2019</strain>
        <tissue evidence="7">Adductor muscle</tissue>
    </source>
</reference>
<feature type="region of interest" description="Disordered" evidence="5">
    <location>
        <begin position="30"/>
        <end position="56"/>
    </location>
</feature>
<keyword evidence="4" id="KW-0768">Sushi</keyword>
<dbReference type="SMART" id="SM00032">
    <property type="entry name" value="CCP"/>
    <property type="match status" value="3"/>
</dbReference>
<organism evidence="7 8">
    <name type="scientific">Pinctada imbricata</name>
    <name type="common">Atlantic pearl-oyster</name>
    <name type="synonym">Pinctada martensii</name>
    <dbReference type="NCBI Taxonomy" id="66713"/>
    <lineage>
        <taxon>Eukaryota</taxon>
        <taxon>Metazoa</taxon>
        <taxon>Spiralia</taxon>
        <taxon>Lophotrochozoa</taxon>
        <taxon>Mollusca</taxon>
        <taxon>Bivalvia</taxon>
        <taxon>Autobranchia</taxon>
        <taxon>Pteriomorphia</taxon>
        <taxon>Pterioida</taxon>
        <taxon>Pterioidea</taxon>
        <taxon>Pteriidae</taxon>
        <taxon>Pinctada</taxon>
    </lineage>
</organism>
<dbReference type="SMART" id="SM00179">
    <property type="entry name" value="EGF_CA"/>
    <property type="match status" value="2"/>
</dbReference>
<sequence length="383" mass="43842">MSKRKLVEVDMRKWKKRRSKITWMKWEWSRRRKWKDVDDSEEEEKNQNDIGPCPVPEPIPHGKFSVWGDNLLIEYSCDPGFELLGNMFGACDISTGEWTVEPPICVSDGCEEPTPPENGFVSVKRQGKMAVFVCDRGHYLVGKDNIYCYGGNWSNPIPECKGASGHALFGKKIMVRNDTKPAPANKAPVVDFEAEIRKTDTTCFRYRRKSVPPKIEYADVETKYIYNKYRRLWVIVANYTCYEGFEIPANGSRYLFCQKYEWVSPVKPICVKIPVHPCEDENGGCSQLCIPGEENFYHCDCYRGFSVGRDGHTCEDRNECLISNGGCEQLCRNTHGSRHCLCREGFAALGNLCFGKYPGNDVPDIKIIDSHQRSKRKDECTND</sequence>
<dbReference type="Pfam" id="PF00084">
    <property type="entry name" value="Sushi"/>
    <property type="match status" value="2"/>
</dbReference>
<dbReference type="Gene3D" id="2.10.70.10">
    <property type="entry name" value="Complement Module, domain 1"/>
    <property type="match status" value="2"/>
</dbReference>
<keyword evidence="8" id="KW-1185">Reference proteome</keyword>
<keyword evidence="3" id="KW-1015">Disulfide bond</keyword>
<dbReference type="PANTHER" id="PTHR45656">
    <property type="entry name" value="PROTEIN CBR-CLEC-78"/>
    <property type="match status" value="1"/>
</dbReference>
<feature type="domain" description="Sushi" evidence="6">
    <location>
        <begin position="51"/>
        <end position="107"/>
    </location>
</feature>
<evidence type="ECO:0000313" key="7">
    <source>
        <dbReference type="EMBL" id="KAK3099757.1"/>
    </source>
</evidence>
<evidence type="ECO:0000259" key="6">
    <source>
        <dbReference type="PROSITE" id="PS50923"/>
    </source>
</evidence>
<dbReference type="InterPro" id="IPR035976">
    <property type="entry name" value="Sushi/SCR/CCP_sf"/>
</dbReference>
<dbReference type="Proteomes" id="UP001186944">
    <property type="component" value="Unassembled WGS sequence"/>
</dbReference>
<dbReference type="SUPFAM" id="SSF57535">
    <property type="entry name" value="Complement control module/SCR domain"/>
    <property type="match status" value="2"/>
</dbReference>
<accession>A0AA89C565</accession>
<name>A0AA89C565_PINIB</name>
<keyword evidence="1" id="KW-0732">Signal</keyword>
<proteinExistence type="predicted"/>
<dbReference type="Gene3D" id="2.10.25.10">
    <property type="entry name" value="Laminin"/>
    <property type="match status" value="2"/>
</dbReference>
<dbReference type="CDD" id="cd00033">
    <property type="entry name" value="CCP"/>
    <property type="match status" value="2"/>
</dbReference>
<dbReference type="Pfam" id="PF14670">
    <property type="entry name" value="FXa_inhibition"/>
    <property type="match status" value="1"/>
</dbReference>
<protein>
    <recommendedName>
        <fullName evidence="6">Sushi domain-containing protein</fullName>
    </recommendedName>
</protein>
<dbReference type="InterPro" id="IPR001881">
    <property type="entry name" value="EGF-like_Ca-bd_dom"/>
</dbReference>
<evidence type="ECO:0000256" key="5">
    <source>
        <dbReference type="SAM" id="MobiDB-lite"/>
    </source>
</evidence>
<evidence type="ECO:0000313" key="8">
    <source>
        <dbReference type="Proteomes" id="UP001186944"/>
    </source>
</evidence>